<evidence type="ECO:0000313" key="8">
    <source>
        <dbReference type="EMBL" id="EDQ92930.1"/>
    </source>
</evidence>
<evidence type="ECO:0000256" key="4">
    <source>
        <dbReference type="ARBA" id="ARBA00022679"/>
    </source>
</evidence>
<dbReference type="PROSITE" id="PS50237">
    <property type="entry name" value="HECT"/>
    <property type="match status" value="1"/>
</dbReference>
<reference evidence="8 9" key="1">
    <citation type="journal article" date="2008" name="Nature">
        <title>The genome of the choanoflagellate Monosiga brevicollis and the origin of metazoans.</title>
        <authorList>
            <consortium name="JGI Sequencing"/>
            <person name="King N."/>
            <person name="Westbrook M.J."/>
            <person name="Young S.L."/>
            <person name="Kuo A."/>
            <person name="Abedin M."/>
            <person name="Chapman J."/>
            <person name="Fairclough S."/>
            <person name="Hellsten U."/>
            <person name="Isogai Y."/>
            <person name="Letunic I."/>
            <person name="Marr M."/>
            <person name="Pincus D."/>
            <person name="Putnam N."/>
            <person name="Rokas A."/>
            <person name="Wright K.J."/>
            <person name="Zuzow R."/>
            <person name="Dirks W."/>
            <person name="Good M."/>
            <person name="Goodstein D."/>
            <person name="Lemons D."/>
            <person name="Li W."/>
            <person name="Lyons J.B."/>
            <person name="Morris A."/>
            <person name="Nichols S."/>
            <person name="Richter D.J."/>
            <person name="Salamov A."/>
            <person name="Bork P."/>
            <person name="Lim W.A."/>
            <person name="Manning G."/>
            <person name="Miller W.T."/>
            <person name="McGinnis W."/>
            <person name="Shapiro H."/>
            <person name="Tjian R."/>
            <person name="Grigoriev I.V."/>
            <person name="Rokhsar D."/>
        </authorList>
    </citation>
    <scope>NUCLEOTIDE SEQUENCE [LARGE SCALE GENOMIC DNA]</scope>
    <source>
        <strain evidence="9">MX1 / ATCC 50154</strain>
    </source>
</reference>
<evidence type="ECO:0000313" key="9">
    <source>
        <dbReference type="Proteomes" id="UP000001357"/>
    </source>
</evidence>
<dbReference type="EMBL" id="CH991543">
    <property type="protein sequence ID" value="EDQ92930.1"/>
    <property type="molecule type" value="Genomic_DNA"/>
</dbReference>
<feature type="domain" description="HECT" evidence="7">
    <location>
        <begin position="1"/>
        <end position="262"/>
    </location>
</feature>
<dbReference type="AlphaFoldDB" id="A9UPT7"/>
<dbReference type="STRING" id="81824.A9UPT7"/>
<dbReference type="Gene3D" id="3.30.2160.10">
    <property type="entry name" value="Hect, E3 ligase catalytic domain"/>
    <property type="match status" value="1"/>
</dbReference>
<keyword evidence="5 6" id="KW-0833">Ubl conjugation pathway</keyword>
<dbReference type="InterPro" id="IPR050409">
    <property type="entry name" value="E3_ubiq-protein_ligase"/>
</dbReference>
<evidence type="ECO:0000256" key="6">
    <source>
        <dbReference type="PROSITE-ProRule" id="PRU00104"/>
    </source>
</evidence>
<evidence type="ECO:0000256" key="2">
    <source>
        <dbReference type="ARBA" id="ARBA00004906"/>
    </source>
</evidence>
<evidence type="ECO:0000256" key="1">
    <source>
        <dbReference type="ARBA" id="ARBA00000885"/>
    </source>
</evidence>
<comment type="catalytic activity">
    <reaction evidence="1">
        <text>S-ubiquitinyl-[E2 ubiquitin-conjugating enzyme]-L-cysteine + [acceptor protein]-L-lysine = [E2 ubiquitin-conjugating enzyme]-L-cysteine + N(6)-ubiquitinyl-[acceptor protein]-L-lysine.</text>
        <dbReference type="EC" id="2.3.2.26"/>
    </reaction>
</comment>
<dbReference type="GeneID" id="5887828"/>
<name>A9UPT7_MONBE</name>
<dbReference type="KEGG" id="mbr:MONBRDRAFT_14126"/>
<comment type="pathway">
    <text evidence="2">Protein modification; protein ubiquitination.</text>
</comment>
<dbReference type="InParanoid" id="A9UPT7"/>
<sequence length="264" mass="29325">MDDWLRGLGRLLGLAVCRDDVLFPVPFPLALFKLLLGQTLRIEDLEAFRPTIVASVKCIGQMNELDDMGLTFSVDDDTGDDIELMEDGANVAVTRFNRNTYLRLFVEYYLGRHLPLLQLVRGFHDACPAHLACIFSPGELQQLVRGKPDIDVQDMIENMRVASPRPDAATLDYFVTVLGELTPEQCSKFLIFTTGNAVPPVHGFATMHPPLSVSGSHASLVDSLLVSHTCFNSVELPRYTSLEVCREKVLFSISNVNAADLGRW</sequence>
<keyword evidence="4" id="KW-0808">Transferase</keyword>
<dbReference type="PANTHER" id="PTHR11254">
    <property type="entry name" value="HECT DOMAIN UBIQUITIN-PROTEIN LIGASE"/>
    <property type="match status" value="1"/>
</dbReference>
<accession>A9UPT7</accession>
<organism evidence="8 9">
    <name type="scientific">Monosiga brevicollis</name>
    <name type="common">Choanoflagellate</name>
    <dbReference type="NCBI Taxonomy" id="81824"/>
    <lineage>
        <taxon>Eukaryota</taxon>
        <taxon>Choanoflagellata</taxon>
        <taxon>Craspedida</taxon>
        <taxon>Salpingoecidae</taxon>
        <taxon>Monosiga</taxon>
    </lineage>
</organism>
<evidence type="ECO:0000256" key="5">
    <source>
        <dbReference type="ARBA" id="ARBA00022786"/>
    </source>
</evidence>
<dbReference type="Pfam" id="PF00632">
    <property type="entry name" value="HECT"/>
    <property type="match status" value="1"/>
</dbReference>
<dbReference type="SUPFAM" id="SSF56204">
    <property type="entry name" value="Hect, E3 ligase catalytic domain"/>
    <property type="match status" value="1"/>
</dbReference>
<proteinExistence type="predicted"/>
<dbReference type="Proteomes" id="UP000001357">
    <property type="component" value="Unassembled WGS sequence"/>
</dbReference>
<dbReference type="EC" id="2.3.2.26" evidence="3"/>
<evidence type="ECO:0000259" key="7">
    <source>
        <dbReference type="PROSITE" id="PS50237"/>
    </source>
</evidence>
<feature type="active site" description="Glycyl thioester intermediate" evidence="6">
    <location>
        <position position="230"/>
    </location>
</feature>
<dbReference type="InterPro" id="IPR000569">
    <property type="entry name" value="HECT_dom"/>
</dbReference>
<dbReference type="Gene3D" id="3.30.2410.10">
    <property type="entry name" value="Hect, E3 ligase catalytic domain"/>
    <property type="match status" value="1"/>
</dbReference>
<dbReference type="PANTHER" id="PTHR11254:SF440">
    <property type="entry name" value="E3 UBIQUITIN-PROTEIN LIGASE NEDD-4"/>
    <property type="match status" value="1"/>
</dbReference>
<gene>
    <name evidence="8" type="ORF">MONBRDRAFT_14126</name>
</gene>
<keyword evidence="9" id="KW-1185">Reference proteome</keyword>
<dbReference type="RefSeq" id="XP_001742692.1">
    <property type="nucleotide sequence ID" value="XM_001742640.1"/>
</dbReference>
<dbReference type="SMART" id="SM00119">
    <property type="entry name" value="HECTc"/>
    <property type="match status" value="1"/>
</dbReference>
<dbReference type="GO" id="GO:0061630">
    <property type="term" value="F:ubiquitin protein ligase activity"/>
    <property type="evidence" value="ECO:0007669"/>
    <property type="project" value="UniProtKB-EC"/>
</dbReference>
<dbReference type="eggNOG" id="KOG0939">
    <property type="taxonomic scope" value="Eukaryota"/>
</dbReference>
<dbReference type="InterPro" id="IPR035983">
    <property type="entry name" value="Hect_E3_ubiquitin_ligase"/>
</dbReference>
<protein>
    <recommendedName>
        <fullName evidence="3">HECT-type E3 ubiquitin transferase</fullName>
        <ecNumber evidence="3">2.3.2.26</ecNumber>
    </recommendedName>
</protein>
<evidence type="ECO:0000256" key="3">
    <source>
        <dbReference type="ARBA" id="ARBA00012485"/>
    </source>
</evidence>